<dbReference type="GO" id="GO:0005634">
    <property type="term" value="C:nucleus"/>
    <property type="evidence" value="ECO:0007669"/>
    <property type="project" value="UniProtKB-SubCell"/>
</dbReference>
<evidence type="ECO:0000256" key="2">
    <source>
        <dbReference type="ARBA" id="ARBA00023242"/>
    </source>
</evidence>
<dbReference type="RefSeq" id="XP_018743554.1">
    <property type="nucleotide sequence ID" value="XM_018887753.1"/>
</dbReference>
<dbReference type="eggNOG" id="KOG4161">
    <property type="taxonomic scope" value="Eukaryota"/>
</dbReference>
<dbReference type="OrthoDB" id="10265068at2759"/>
<dbReference type="InterPro" id="IPR011257">
    <property type="entry name" value="DNA_glycosylase"/>
</dbReference>
<keyword evidence="4" id="KW-1185">Reference proteome</keyword>
<dbReference type="PANTHER" id="PTHR15074">
    <property type="entry name" value="METHYL-CPG-BINDING PROTEIN"/>
    <property type="match status" value="1"/>
</dbReference>
<dbReference type="GeneID" id="30059324"/>
<accession>W7LPI9</accession>
<dbReference type="GO" id="GO:0003677">
    <property type="term" value="F:DNA binding"/>
    <property type="evidence" value="ECO:0007669"/>
    <property type="project" value="InterPro"/>
</dbReference>
<gene>
    <name evidence="3" type="ORF">FVEG_00994</name>
</gene>
<dbReference type="EMBL" id="DS022242">
    <property type="protein sequence ID" value="EWG37364.1"/>
    <property type="molecule type" value="Genomic_DNA"/>
</dbReference>
<dbReference type="EMBL" id="DS022242">
    <property type="protein sequence ID" value="EWG37363.1"/>
    <property type="molecule type" value="Genomic_DNA"/>
</dbReference>
<keyword evidence="2" id="KW-0539">Nucleus</keyword>
<name>W7LPI9_GIBM7</name>
<comment type="subcellular location">
    <subcellularLocation>
        <location evidence="1">Nucleus</location>
    </subcellularLocation>
</comment>
<dbReference type="KEGG" id="fvr:FVEG_00994"/>
<organism evidence="3 4">
    <name type="scientific">Gibberella moniliformis (strain M3125 / FGSC 7600)</name>
    <name type="common">Maize ear and stalk rot fungus</name>
    <name type="synonym">Fusarium verticillioides</name>
    <dbReference type="NCBI Taxonomy" id="334819"/>
    <lineage>
        <taxon>Eukaryota</taxon>
        <taxon>Fungi</taxon>
        <taxon>Dikarya</taxon>
        <taxon>Ascomycota</taxon>
        <taxon>Pezizomycotina</taxon>
        <taxon>Sordariomycetes</taxon>
        <taxon>Hypocreomycetidae</taxon>
        <taxon>Hypocreales</taxon>
        <taxon>Nectriaceae</taxon>
        <taxon>Fusarium</taxon>
        <taxon>Fusarium fujikuroi species complex</taxon>
    </lineage>
</organism>
<dbReference type="GO" id="GO:0003824">
    <property type="term" value="F:catalytic activity"/>
    <property type="evidence" value="ECO:0007669"/>
    <property type="project" value="InterPro"/>
</dbReference>
<dbReference type="AlphaFoldDB" id="W7LPI9"/>
<sequence>MPYGCCNTSLSCNKELIDMNGSTTPRFGYDVLSVFDVPPNARDFLANVIESRQAPEETEELFQESLLARATDWHYLIECAKSMRRARPEDRNSLQAQDVLADVWYTLSGHGPPPSEEPWELTDRLIARAKQLEVDPKIRPPHITEQVENHRQQWLGSKGFPKTTTCLTTSPYWSDQPQGRRPEGIKNLARWKDRACLPLASSQARISAILHSQTPDNETHQTLSVDKCVSGQGSPQGGALCDMTLIVKPQSSISPYFVATSASDEAGQVIALARKRPPRGTVPSVPFAPLTSQEFGLIQEEFAHEPFWLLIVVTFLIRTKGTQAIPTFYKVKERFPTPTHIASEESTESLVEMIRHLGLAEHRVSLMKKYARGFLDQPPVAGIYHKVKKYDQRDMDPLSLYQHEGSSALLADKDPCGQDLLEAWEIGHLTQGKYALDSWRIFCRDELLGRATGWNGEDRDPKLQPEWMRVRPDDKELRAYLRWMWMKEGWEWNPDTDERTVLCEELRNAVNEGRVVYDEKGGLKIQSLAYSENAFILGEEELMAES</sequence>
<evidence type="ECO:0008006" key="5">
    <source>
        <dbReference type="Google" id="ProtNLM"/>
    </source>
</evidence>
<proteinExistence type="predicted"/>
<dbReference type="VEuPathDB" id="FungiDB:FVEG_00994"/>
<dbReference type="STRING" id="334819.W7LPI9"/>
<reference evidence="3 4" key="1">
    <citation type="journal article" date="2010" name="Nature">
        <title>Comparative genomics reveals mobile pathogenicity chromosomes in Fusarium.</title>
        <authorList>
            <person name="Ma L.J."/>
            <person name="van der Does H.C."/>
            <person name="Borkovich K.A."/>
            <person name="Coleman J.J."/>
            <person name="Daboussi M.J."/>
            <person name="Di Pietro A."/>
            <person name="Dufresne M."/>
            <person name="Freitag M."/>
            <person name="Grabherr M."/>
            <person name="Henrissat B."/>
            <person name="Houterman P.M."/>
            <person name="Kang S."/>
            <person name="Shim W.B."/>
            <person name="Woloshuk C."/>
            <person name="Xie X."/>
            <person name="Xu J.R."/>
            <person name="Antoniw J."/>
            <person name="Baker S.E."/>
            <person name="Bluhm B.H."/>
            <person name="Breakspear A."/>
            <person name="Brown D.W."/>
            <person name="Butchko R.A."/>
            <person name="Chapman S."/>
            <person name="Coulson R."/>
            <person name="Coutinho P.M."/>
            <person name="Danchin E.G."/>
            <person name="Diener A."/>
            <person name="Gale L.R."/>
            <person name="Gardiner D.M."/>
            <person name="Goff S."/>
            <person name="Hammond-Kosack K.E."/>
            <person name="Hilburn K."/>
            <person name="Hua-Van A."/>
            <person name="Jonkers W."/>
            <person name="Kazan K."/>
            <person name="Kodira C.D."/>
            <person name="Koehrsen M."/>
            <person name="Kumar L."/>
            <person name="Lee Y.H."/>
            <person name="Li L."/>
            <person name="Manners J.M."/>
            <person name="Miranda-Saavedra D."/>
            <person name="Mukherjee M."/>
            <person name="Park G."/>
            <person name="Park J."/>
            <person name="Park S.Y."/>
            <person name="Proctor R.H."/>
            <person name="Regev A."/>
            <person name="Ruiz-Roldan M.C."/>
            <person name="Sain D."/>
            <person name="Sakthikumar S."/>
            <person name="Sykes S."/>
            <person name="Schwartz D.C."/>
            <person name="Turgeon B.G."/>
            <person name="Wapinski I."/>
            <person name="Yoder O."/>
            <person name="Young S."/>
            <person name="Zeng Q."/>
            <person name="Zhou S."/>
            <person name="Galagan J."/>
            <person name="Cuomo C.A."/>
            <person name="Kistler H.C."/>
            <person name="Rep M."/>
        </authorList>
    </citation>
    <scope>NUCLEOTIDE SEQUENCE [LARGE SCALE GENOMIC DNA]</scope>
    <source>
        <strain evidence="3">7600</strain>
        <strain evidence="4">M3125 / FGSC 7600</strain>
    </source>
</reference>
<dbReference type="Proteomes" id="UP000009096">
    <property type="component" value="Chromosome 1"/>
</dbReference>
<reference evidence="3" key="2">
    <citation type="submission" date="2013-11" db="EMBL/GenBank/DDBJ databases">
        <authorList>
            <consortium name="The Broad Institute Genome Sequencing Platform"/>
            <person name="Ma L.-J."/>
            <person name="Corby-Kistler H."/>
            <person name="Broz K."/>
            <person name="Gale L.R."/>
            <person name="Jonkers W."/>
            <person name="O'Donnell K."/>
            <person name="Ploetz R."/>
            <person name="Steinberg C."/>
            <person name="Schwartz D.C."/>
            <person name="VanEtten H."/>
            <person name="Zhou S."/>
            <person name="Young S.K."/>
            <person name="Zeng Q."/>
            <person name="Gargeya S."/>
            <person name="Fitzgerald M."/>
            <person name="Abouelleil A."/>
            <person name="Alvarado L."/>
            <person name="Chapman S.B."/>
            <person name="Gainer-Dewar J."/>
            <person name="Goldberg J."/>
            <person name="Griggs A."/>
            <person name="Gujja S."/>
            <person name="Hansen M."/>
            <person name="Howarth C."/>
            <person name="Imamovic A."/>
            <person name="Ireland A."/>
            <person name="Larimer J."/>
            <person name="McCowan C."/>
            <person name="Murphy C."/>
            <person name="Pearson M."/>
            <person name="Poon T.W."/>
            <person name="Priest M."/>
            <person name="Roberts A."/>
            <person name="Saif S."/>
            <person name="Shea T."/>
            <person name="Sykes S."/>
            <person name="Wortman J."/>
            <person name="Nusbaum C."/>
            <person name="Birren B."/>
        </authorList>
    </citation>
    <scope>NUCLEOTIDE SEQUENCE</scope>
    <source>
        <strain evidence="3">7600</strain>
    </source>
</reference>
<dbReference type="GO" id="GO:0006281">
    <property type="term" value="P:DNA repair"/>
    <property type="evidence" value="ECO:0007669"/>
    <property type="project" value="InterPro"/>
</dbReference>
<evidence type="ECO:0000256" key="1">
    <source>
        <dbReference type="ARBA" id="ARBA00004123"/>
    </source>
</evidence>
<dbReference type="Gene3D" id="1.10.340.30">
    <property type="entry name" value="Hypothetical protein, domain 2"/>
    <property type="match status" value="1"/>
</dbReference>
<dbReference type="RefSeq" id="XP_018743555.1">
    <property type="nucleotide sequence ID" value="XM_018887754.1"/>
</dbReference>
<evidence type="ECO:0000313" key="4">
    <source>
        <dbReference type="Proteomes" id="UP000009096"/>
    </source>
</evidence>
<dbReference type="PANTHER" id="PTHR15074:SF0">
    <property type="entry name" value="METHYL-CPG-BINDING DOMAIN PROTEIN 4-LIKE PROTEIN"/>
    <property type="match status" value="1"/>
</dbReference>
<protein>
    <recommendedName>
        <fullName evidence="5">HhH-GPD domain-containing protein</fullName>
    </recommendedName>
</protein>
<dbReference type="SUPFAM" id="SSF48150">
    <property type="entry name" value="DNA-glycosylase"/>
    <property type="match status" value="1"/>
</dbReference>
<evidence type="ECO:0000313" key="3">
    <source>
        <dbReference type="EMBL" id="EWG37364.1"/>
    </source>
</evidence>
<dbReference type="InterPro" id="IPR045138">
    <property type="entry name" value="MeCP2/MBD4"/>
</dbReference>